<name>A0ABU5ZCN9_9FLAO</name>
<comment type="caution">
    <text evidence="1">The sequence shown here is derived from an EMBL/GenBank/DDBJ whole genome shotgun (WGS) entry which is preliminary data.</text>
</comment>
<protein>
    <recommendedName>
        <fullName evidence="3">VWFA domain-containing protein</fullName>
    </recommendedName>
</protein>
<evidence type="ECO:0000313" key="1">
    <source>
        <dbReference type="EMBL" id="MEB3075507.1"/>
    </source>
</evidence>
<accession>A0ABU5ZCN9</accession>
<gene>
    <name evidence="1" type="ORF">VJJ08_09385</name>
</gene>
<keyword evidence="2" id="KW-1185">Reference proteome</keyword>
<evidence type="ECO:0000313" key="2">
    <source>
        <dbReference type="Proteomes" id="UP001311730"/>
    </source>
</evidence>
<reference evidence="1 2" key="1">
    <citation type="submission" date="2023-12" db="EMBL/GenBank/DDBJ databases">
        <title>Genomic sequences of Capnocytophaga and Parvimonas strains.</title>
        <authorList>
            <person name="Watt R.M."/>
            <person name="Wang M."/>
            <person name="Yang T."/>
            <person name="Tong W.M."/>
        </authorList>
    </citation>
    <scope>NUCLEOTIDE SEQUENCE [LARGE SCALE GENOMIC DNA]</scope>
    <source>
        <strain evidence="1 2">CCUG 13096</strain>
    </source>
</reference>
<dbReference type="RefSeq" id="WP_323983686.1">
    <property type="nucleotide sequence ID" value="NZ_JAYKBW010000010.1"/>
</dbReference>
<proteinExistence type="predicted"/>
<organism evidence="1 2">
    <name type="scientific">Capnocytophaga gingivalis</name>
    <dbReference type="NCBI Taxonomy" id="1017"/>
    <lineage>
        <taxon>Bacteria</taxon>
        <taxon>Pseudomonadati</taxon>
        <taxon>Bacteroidota</taxon>
        <taxon>Flavobacteriia</taxon>
        <taxon>Flavobacteriales</taxon>
        <taxon>Flavobacteriaceae</taxon>
        <taxon>Capnocytophaga</taxon>
    </lineage>
</organism>
<evidence type="ECO:0008006" key="3">
    <source>
        <dbReference type="Google" id="ProtNLM"/>
    </source>
</evidence>
<dbReference type="EMBL" id="JAYKBW010000010">
    <property type="protein sequence ID" value="MEB3075507.1"/>
    <property type="molecule type" value="Genomic_DNA"/>
</dbReference>
<sequence>MRHIKIITLAFISLFYYSCGNNPQKGNENSGEQKVFSEKDKQLNITFLLDLSDRIEPSKYPNSPEHYERDIADIGEFVSIFKSNMHSKGNIKMKGKIRVLFNPAPKDPAINQIAKKLDINTSAMKPADKKELYKTIQDDYAENLSAIYEKTLKTKDYIGSDIWRFFKNDVKDLAIDNNPIYRNILVVITDGYIYHEDTKFKEGNRMSYILPQTAKSLGLTKSDWKEKIDKMDFGLIAPRKDLDNLEVLMLEINPSKNASPYEEDILNEVLSKWLSEMGIKKFEIYKTDIPQTTKKRIENFMKG</sequence>
<dbReference type="Proteomes" id="UP001311730">
    <property type="component" value="Unassembled WGS sequence"/>
</dbReference>